<keyword evidence="1" id="KW-1133">Transmembrane helix</keyword>
<organism evidence="4 5">
    <name type="scientific">Porites lobata</name>
    <dbReference type="NCBI Taxonomy" id="104759"/>
    <lineage>
        <taxon>Eukaryota</taxon>
        <taxon>Metazoa</taxon>
        <taxon>Cnidaria</taxon>
        <taxon>Anthozoa</taxon>
        <taxon>Hexacorallia</taxon>
        <taxon>Scleractinia</taxon>
        <taxon>Fungiina</taxon>
        <taxon>Poritidae</taxon>
        <taxon>Porites</taxon>
    </lineage>
</organism>
<dbReference type="Gene3D" id="3.40.50.11530">
    <property type="match status" value="1"/>
</dbReference>
<proteinExistence type="predicted"/>
<comment type="caution">
    <text evidence="4">The sequence shown here is derived from an EMBL/GenBank/DDBJ whole genome shotgun (WGS) entry which is preliminary data.</text>
</comment>
<evidence type="ECO:0000256" key="2">
    <source>
        <dbReference type="SAM" id="SignalP"/>
    </source>
</evidence>
<protein>
    <recommendedName>
        <fullName evidence="3">SEFIR domain-containing protein</fullName>
    </recommendedName>
</protein>
<feature type="domain" description="SEFIR" evidence="3">
    <location>
        <begin position="343"/>
        <end position="484"/>
    </location>
</feature>
<evidence type="ECO:0000313" key="5">
    <source>
        <dbReference type="Proteomes" id="UP001159405"/>
    </source>
</evidence>
<keyword evidence="5" id="KW-1185">Reference proteome</keyword>
<keyword evidence="2" id="KW-0732">Signal</keyword>
<evidence type="ECO:0000256" key="1">
    <source>
        <dbReference type="SAM" id="Phobius"/>
    </source>
</evidence>
<dbReference type="Proteomes" id="UP001159405">
    <property type="component" value="Unassembled WGS sequence"/>
</dbReference>
<feature type="chain" id="PRO_5047514203" description="SEFIR domain-containing protein" evidence="2">
    <location>
        <begin position="23"/>
        <end position="493"/>
    </location>
</feature>
<dbReference type="Pfam" id="PF08357">
    <property type="entry name" value="SEFIR"/>
    <property type="match status" value="1"/>
</dbReference>
<evidence type="ECO:0000313" key="4">
    <source>
        <dbReference type="EMBL" id="CAH3156627.1"/>
    </source>
</evidence>
<dbReference type="EMBL" id="CALNXK010000105">
    <property type="protein sequence ID" value="CAH3156627.1"/>
    <property type="molecule type" value="Genomic_DNA"/>
</dbReference>
<evidence type="ECO:0000259" key="3">
    <source>
        <dbReference type="Pfam" id="PF08357"/>
    </source>
</evidence>
<feature type="signal peptide" evidence="2">
    <location>
        <begin position="1"/>
        <end position="22"/>
    </location>
</feature>
<gene>
    <name evidence="4" type="ORF">PLOB_00001890</name>
</gene>
<keyword evidence="1" id="KW-0812">Transmembrane</keyword>
<accession>A0ABN8Q3Q7</accession>
<feature type="transmembrane region" description="Helical" evidence="1">
    <location>
        <begin position="245"/>
        <end position="266"/>
    </location>
</feature>
<name>A0ABN8Q3Q7_9CNID</name>
<reference evidence="4 5" key="1">
    <citation type="submission" date="2022-05" db="EMBL/GenBank/DDBJ databases">
        <authorList>
            <consortium name="Genoscope - CEA"/>
            <person name="William W."/>
        </authorList>
    </citation>
    <scope>NUCLEOTIDE SEQUENCE [LARGE SCALE GENOMIC DNA]</scope>
</reference>
<sequence length="493" mass="56471">MITLKSIGIAILLLGLAQDFLSVPVFVRGEDQTPDRTSRDRRTICLYLCSSKKNEPFRKGTSFDRCFRECSLKKRKDSGESLSSVEIKEDLNFPMTRSRRDTKHSLPGCPKIDTKHEGLGYIVEKDKISVDFKKMKPNLTVEWEPERRNGYNWTSYGLLYHGLKVDQLACIIVAKDHYKDPYRRDKLQWIIADGEGAWKYPDPIVLVIFTYPGFYPRLRLEKYAPDPPEPPPLPPTSEGGSHTKIVAAAVGLFAGLVSLLVIVVAYRKRVSVCQTFSRGNRSVLENVKINNSCCVGNRSVLENVKINNSCCVDDNEANGNVQLLPVIMNNLQQSGPERFYACYYPESDEFQKLVASVVNFFRMNGYMVVMDVMSCSEMVNLGPERWAEQQIKKASKVLVFLSPRLLRLCGAEEDETQYSSQEHKRVWYEVSLLRSIYSHTHSAARMVCITLPPSKAAIDPQDFPLWAELRYRWPEDKRRILNRLNDRPRIQPL</sequence>
<dbReference type="InterPro" id="IPR013568">
    <property type="entry name" value="SEFIR_dom"/>
</dbReference>
<keyword evidence="1" id="KW-0472">Membrane</keyword>